<dbReference type="RefSeq" id="WP_089229192.1">
    <property type="nucleotide sequence ID" value="NZ_FZOF01000047.1"/>
</dbReference>
<organism evidence="5 6">
    <name type="scientific">Actinacidiphila glaucinigra</name>
    <dbReference type="NCBI Taxonomy" id="235986"/>
    <lineage>
        <taxon>Bacteria</taxon>
        <taxon>Bacillati</taxon>
        <taxon>Actinomycetota</taxon>
        <taxon>Actinomycetes</taxon>
        <taxon>Kitasatosporales</taxon>
        <taxon>Streptomycetaceae</taxon>
        <taxon>Actinacidiphila</taxon>
    </lineage>
</organism>
<dbReference type="InterPro" id="IPR000485">
    <property type="entry name" value="AsnC-type_HTH_dom"/>
</dbReference>
<dbReference type="Proteomes" id="UP000198280">
    <property type="component" value="Unassembled WGS sequence"/>
</dbReference>
<dbReference type="InterPro" id="IPR036390">
    <property type="entry name" value="WH_DNA-bd_sf"/>
</dbReference>
<dbReference type="InterPro" id="IPR036388">
    <property type="entry name" value="WH-like_DNA-bd_sf"/>
</dbReference>
<dbReference type="PROSITE" id="PS50956">
    <property type="entry name" value="HTH_ASNC_2"/>
    <property type="match status" value="2"/>
</dbReference>
<dbReference type="GO" id="GO:0043200">
    <property type="term" value="P:response to amino acid"/>
    <property type="evidence" value="ECO:0007669"/>
    <property type="project" value="TreeGrafter"/>
</dbReference>
<dbReference type="SMART" id="SM00344">
    <property type="entry name" value="HTH_ASNC"/>
    <property type="match status" value="2"/>
</dbReference>
<proteinExistence type="predicted"/>
<dbReference type="PANTHER" id="PTHR30154">
    <property type="entry name" value="LEUCINE-RESPONSIVE REGULATORY PROTEIN"/>
    <property type="match status" value="1"/>
</dbReference>
<evidence type="ECO:0000313" key="6">
    <source>
        <dbReference type="Proteomes" id="UP000198280"/>
    </source>
</evidence>
<keyword evidence="1" id="KW-0805">Transcription regulation</keyword>
<dbReference type="SUPFAM" id="SSF46785">
    <property type="entry name" value="Winged helix' DNA-binding domain"/>
    <property type="match status" value="2"/>
</dbReference>
<dbReference type="PANTHER" id="PTHR30154:SF34">
    <property type="entry name" value="TRANSCRIPTIONAL REGULATOR AZLB"/>
    <property type="match status" value="1"/>
</dbReference>
<dbReference type="Pfam" id="PF13404">
    <property type="entry name" value="HTH_AsnC-type"/>
    <property type="match status" value="2"/>
</dbReference>
<dbReference type="PRINTS" id="PR00033">
    <property type="entry name" value="HTHASNC"/>
</dbReference>
<feature type="domain" description="HTH asnC-type" evidence="4">
    <location>
        <begin position="178"/>
        <end position="238"/>
    </location>
</feature>
<dbReference type="Pfam" id="PF01037">
    <property type="entry name" value="AsnC_trans_reg"/>
    <property type="match status" value="1"/>
</dbReference>
<dbReference type="Gene3D" id="3.30.70.920">
    <property type="match status" value="1"/>
</dbReference>
<dbReference type="InterPro" id="IPR011008">
    <property type="entry name" value="Dimeric_a/b-barrel"/>
</dbReference>
<dbReference type="InterPro" id="IPR019887">
    <property type="entry name" value="Tscrpt_reg_AsnC/Lrp_C"/>
</dbReference>
<dbReference type="GO" id="GO:0005829">
    <property type="term" value="C:cytosol"/>
    <property type="evidence" value="ECO:0007669"/>
    <property type="project" value="TreeGrafter"/>
</dbReference>
<evidence type="ECO:0000256" key="3">
    <source>
        <dbReference type="ARBA" id="ARBA00023163"/>
    </source>
</evidence>
<accession>A0A239NT37</accession>
<name>A0A239NT37_9ACTN</name>
<reference evidence="5 6" key="1">
    <citation type="submission" date="2017-06" db="EMBL/GenBank/DDBJ databases">
        <authorList>
            <person name="Kim H.J."/>
            <person name="Triplett B.A."/>
        </authorList>
    </citation>
    <scope>NUCLEOTIDE SEQUENCE [LARGE SCALE GENOMIC DNA]</scope>
    <source>
        <strain evidence="5 6">CGMCC 4.1858</strain>
    </source>
</reference>
<keyword evidence="6" id="KW-1185">Reference proteome</keyword>
<gene>
    <name evidence="5" type="ORF">SAMN05216252_14723</name>
</gene>
<evidence type="ECO:0000259" key="4">
    <source>
        <dbReference type="PROSITE" id="PS50956"/>
    </source>
</evidence>
<dbReference type="OrthoDB" id="3453230at2"/>
<protein>
    <submittedName>
        <fullName evidence="5">Transcriptional regulator, AsnC family</fullName>
    </submittedName>
</protein>
<evidence type="ECO:0000256" key="2">
    <source>
        <dbReference type="ARBA" id="ARBA00023125"/>
    </source>
</evidence>
<dbReference type="Gene3D" id="1.10.10.10">
    <property type="entry name" value="Winged helix-like DNA-binding domain superfamily/Winged helix DNA-binding domain"/>
    <property type="match status" value="2"/>
</dbReference>
<dbReference type="InterPro" id="IPR019888">
    <property type="entry name" value="Tscrpt_reg_AsnC-like"/>
</dbReference>
<keyword evidence="2" id="KW-0238">DNA-binding</keyword>
<evidence type="ECO:0000256" key="1">
    <source>
        <dbReference type="ARBA" id="ARBA00023015"/>
    </source>
</evidence>
<dbReference type="EMBL" id="FZOF01000047">
    <property type="protein sequence ID" value="SNT58027.1"/>
    <property type="molecule type" value="Genomic_DNA"/>
</dbReference>
<feature type="domain" description="HTH asnC-type" evidence="4">
    <location>
        <begin position="6"/>
        <end position="49"/>
    </location>
</feature>
<dbReference type="GO" id="GO:0043565">
    <property type="term" value="F:sequence-specific DNA binding"/>
    <property type="evidence" value="ECO:0007669"/>
    <property type="project" value="InterPro"/>
</dbReference>
<evidence type="ECO:0000313" key="5">
    <source>
        <dbReference type="EMBL" id="SNT58027.1"/>
    </source>
</evidence>
<dbReference type="AlphaFoldDB" id="A0A239NT37"/>
<dbReference type="SUPFAM" id="SSF54909">
    <property type="entry name" value="Dimeric alpha+beta barrel"/>
    <property type="match status" value="1"/>
</dbReference>
<sequence>MDSHTLDGLDMRLLHALQLDGRAPFSRIAEVLGVSDQTVARRYRRLRADLGMRVLGLPEQELLGRTRWALRLRSTPEAAESLAKALARRDDTAWISLMSGGTEVMCVTRPRSHDEHDALLLGRLPRTPSIVEIGAHSILHTFYGGALGWFAKRGALTDAEVAALRPPPPEPPSGTVVLDATDEALLAVLARDGRASYPELHRATGLSESAAKRRLEQLRGSGVLYTDVQLDTAWIGHDTRAIFWITAAPAALSSVGQALAAHPETAYVAATTGSSNLVAVVICSSTPELYRYLSECVGALDGVRHVETVPSLRLVKQITTEGIR</sequence>
<keyword evidence="3" id="KW-0804">Transcription</keyword>